<keyword evidence="2" id="KW-1185">Reference proteome</keyword>
<dbReference type="Proteomes" id="UP000805193">
    <property type="component" value="Unassembled WGS sequence"/>
</dbReference>
<feature type="non-terminal residue" evidence="1">
    <location>
        <position position="1"/>
    </location>
</feature>
<dbReference type="EMBL" id="JABSTQ010009916">
    <property type="protein sequence ID" value="KAG0424946.1"/>
    <property type="molecule type" value="Genomic_DNA"/>
</dbReference>
<evidence type="ECO:0000313" key="1">
    <source>
        <dbReference type="EMBL" id="KAG0424946.1"/>
    </source>
</evidence>
<accession>A0AC60PVB5</accession>
<comment type="caution">
    <text evidence="1">The sequence shown here is derived from an EMBL/GenBank/DDBJ whole genome shotgun (WGS) entry which is preliminary data.</text>
</comment>
<name>A0AC60PVB5_IXOPE</name>
<reference evidence="1 2" key="1">
    <citation type="journal article" date="2020" name="Cell">
        <title>Large-Scale Comparative Analyses of Tick Genomes Elucidate Their Genetic Diversity and Vector Capacities.</title>
        <authorList>
            <consortium name="Tick Genome and Microbiome Consortium (TIGMIC)"/>
            <person name="Jia N."/>
            <person name="Wang J."/>
            <person name="Shi W."/>
            <person name="Du L."/>
            <person name="Sun Y."/>
            <person name="Zhan W."/>
            <person name="Jiang J.F."/>
            <person name="Wang Q."/>
            <person name="Zhang B."/>
            <person name="Ji P."/>
            <person name="Bell-Sakyi L."/>
            <person name="Cui X.M."/>
            <person name="Yuan T.T."/>
            <person name="Jiang B.G."/>
            <person name="Yang W.F."/>
            <person name="Lam T.T."/>
            <person name="Chang Q.C."/>
            <person name="Ding S.J."/>
            <person name="Wang X.J."/>
            <person name="Zhu J.G."/>
            <person name="Ruan X.D."/>
            <person name="Zhao L."/>
            <person name="Wei J.T."/>
            <person name="Ye R.Z."/>
            <person name="Que T.C."/>
            <person name="Du C.H."/>
            <person name="Zhou Y.H."/>
            <person name="Cheng J.X."/>
            <person name="Dai P.F."/>
            <person name="Guo W.B."/>
            <person name="Han X.H."/>
            <person name="Huang E.J."/>
            <person name="Li L.F."/>
            <person name="Wei W."/>
            <person name="Gao Y.C."/>
            <person name="Liu J.Z."/>
            <person name="Shao H.Z."/>
            <person name="Wang X."/>
            <person name="Wang C.C."/>
            <person name="Yang T.C."/>
            <person name="Huo Q.B."/>
            <person name="Li W."/>
            <person name="Chen H.Y."/>
            <person name="Chen S.E."/>
            <person name="Zhou L.G."/>
            <person name="Ni X.B."/>
            <person name="Tian J.H."/>
            <person name="Sheng Y."/>
            <person name="Liu T."/>
            <person name="Pan Y.S."/>
            <person name="Xia L.Y."/>
            <person name="Li J."/>
            <person name="Zhao F."/>
            <person name="Cao W.C."/>
        </authorList>
    </citation>
    <scope>NUCLEOTIDE SEQUENCE [LARGE SCALE GENOMIC DNA]</scope>
    <source>
        <strain evidence="1">Iper-2018</strain>
    </source>
</reference>
<protein>
    <submittedName>
        <fullName evidence="1">Uncharacterized protein</fullName>
    </submittedName>
</protein>
<gene>
    <name evidence="1" type="ORF">HPB47_027871</name>
</gene>
<sequence length="493" mass="54015">IREKRRVSTKIKPVGEGMLGKAATNASGPGEFRGGVRSKPAIFGGKTERSGCGATGSRDWPQNVLGEGRGKPAEEAYVVAKYDYTAQGSQELSLRKHERLVLLDDSKHWWKVQNGQRQWGFVPSNYVKREKPSLFDSIRRRVRKRSEAKLSPASSPVATKAGGEPEEEEASAVGTALVRYNYEAKQADEISLAKGTRVLVMEKSSDGWWKGEHCGNVGWFPSNYVQEEAEPATPEGDAVQPPTKAASPPTVLETVVALYSFTPMNEEELSFAKGEQLEVVDKPENDPDWWKARNQAGHTGLVPKNYVQVVASPRGGGTASPPATGGGPPPSLDPHRGGGSPPPPVPQVVSVVAGGQQPRGRPELRAKEWYFGSIPRSQCDQVLNECAQDGDFLIRDSETNVGDLSVSLKAPLRNKHFRVHVEDGAAHFEAGAAYRRSLSRGVMGPKETRTLSEVGKLRACWQVHVETTDPKNREEWVRHVAWDVLPRVLELRN</sequence>
<organism evidence="1 2">
    <name type="scientific">Ixodes persulcatus</name>
    <name type="common">Taiga tick</name>
    <dbReference type="NCBI Taxonomy" id="34615"/>
    <lineage>
        <taxon>Eukaryota</taxon>
        <taxon>Metazoa</taxon>
        <taxon>Ecdysozoa</taxon>
        <taxon>Arthropoda</taxon>
        <taxon>Chelicerata</taxon>
        <taxon>Arachnida</taxon>
        <taxon>Acari</taxon>
        <taxon>Parasitiformes</taxon>
        <taxon>Ixodida</taxon>
        <taxon>Ixodoidea</taxon>
        <taxon>Ixodidae</taxon>
        <taxon>Ixodinae</taxon>
        <taxon>Ixodes</taxon>
    </lineage>
</organism>
<proteinExistence type="predicted"/>
<evidence type="ECO:0000313" key="2">
    <source>
        <dbReference type="Proteomes" id="UP000805193"/>
    </source>
</evidence>